<accession>A0A512CDZ5</accession>
<organism evidence="1 2">
    <name type="scientific">Cyclobacterium qasimii</name>
    <dbReference type="NCBI Taxonomy" id="1350429"/>
    <lineage>
        <taxon>Bacteria</taxon>
        <taxon>Pseudomonadati</taxon>
        <taxon>Bacteroidota</taxon>
        <taxon>Cytophagia</taxon>
        <taxon>Cytophagales</taxon>
        <taxon>Cyclobacteriaceae</taxon>
        <taxon>Cyclobacterium</taxon>
    </lineage>
</organism>
<dbReference type="Proteomes" id="UP000321301">
    <property type="component" value="Unassembled WGS sequence"/>
</dbReference>
<sequence>MKFQIDEKNIENEFERIAAQILLEKVLVVNDVHFNFTEIEFYYYSKNHQDAFTHKHSEPAGKWRFHNQGFDITLRGENGFGGILIRGVERVSTEGNTYINGPRRVLFSIMKNLNEVGNLNNNFGITDKRKDHLTIFRTFRQGLNNAIPSLACERTDYFKNKDYRFIVNPQSFDKKQFSGSEMIAKKFNNKDLSKEFLGYVLN</sequence>
<protein>
    <submittedName>
        <fullName evidence="1">Uncharacterized protein</fullName>
    </submittedName>
</protein>
<comment type="caution">
    <text evidence="1">The sequence shown here is derived from an EMBL/GenBank/DDBJ whole genome shotgun (WGS) entry which is preliminary data.</text>
</comment>
<dbReference type="EMBL" id="BJYV01000015">
    <property type="protein sequence ID" value="GEO22419.1"/>
    <property type="molecule type" value="Genomic_DNA"/>
</dbReference>
<evidence type="ECO:0000313" key="1">
    <source>
        <dbReference type="EMBL" id="GEO22419.1"/>
    </source>
</evidence>
<dbReference type="AlphaFoldDB" id="A0A512CDZ5"/>
<dbReference type="RefSeq" id="WP_020891228.1">
    <property type="nucleotide sequence ID" value="NZ_BJYV01000015.1"/>
</dbReference>
<evidence type="ECO:0000313" key="2">
    <source>
        <dbReference type="Proteomes" id="UP000321301"/>
    </source>
</evidence>
<reference evidence="1 2" key="1">
    <citation type="submission" date="2019-07" db="EMBL/GenBank/DDBJ databases">
        <title>Whole genome shotgun sequence of Cyclobacterium qasimii NBRC 106168.</title>
        <authorList>
            <person name="Hosoyama A."/>
            <person name="Uohara A."/>
            <person name="Ohji S."/>
            <person name="Ichikawa N."/>
        </authorList>
    </citation>
    <scope>NUCLEOTIDE SEQUENCE [LARGE SCALE GENOMIC DNA]</scope>
    <source>
        <strain evidence="1 2">NBRC 106168</strain>
    </source>
</reference>
<name>A0A512CDZ5_9BACT</name>
<proteinExistence type="predicted"/>
<keyword evidence="2" id="KW-1185">Reference proteome</keyword>
<gene>
    <name evidence="1" type="ORF">CQA01_29530</name>
</gene>